<feature type="transmembrane region" description="Helical" evidence="1">
    <location>
        <begin position="42"/>
        <end position="59"/>
    </location>
</feature>
<dbReference type="EMBL" id="UOFO01000052">
    <property type="protein sequence ID" value="VAW84798.1"/>
    <property type="molecule type" value="Genomic_DNA"/>
</dbReference>
<feature type="transmembrane region" description="Helical" evidence="1">
    <location>
        <begin position="138"/>
        <end position="158"/>
    </location>
</feature>
<feature type="transmembrane region" description="Helical" evidence="1">
    <location>
        <begin position="15"/>
        <end position="35"/>
    </location>
</feature>
<name>A0A3B0YV15_9ZZZZ</name>
<proteinExistence type="predicted"/>
<dbReference type="AlphaFoldDB" id="A0A3B0YV15"/>
<keyword evidence="1" id="KW-1133">Transmembrane helix</keyword>
<feature type="transmembrane region" description="Helical" evidence="1">
    <location>
        <begin position="71"/>
        <end position="94"/>
    </location>
</feature>
<evidence type="ECO:0000256" key="1">
    <source>
        <dbReference type="SAM" id="Phobius"/>
    </source>
</evidence>
<protein>
    <submittedName>
        <fullName evidence="2">Uncharacterized protein</fullName>
    </submittedName>
</protein>
<sequence>MNTLTSKKPGFIEGVFVAIAASLMGSVLYTVGIFLFNSEISIKLTVTLVFSTYLVYLLWRSPSKTGRVTAMLFWGLILFSLWLINPTLIIYLVAHMAAIWLIRTYLFHNGVLFALIDLLLMILSLVAATGAYLNTHSLFISIWVMFLLQALFGLITNYQHQTNTLKHSEQFTQALRNAESALRKLSTL</sequence>
<keyword evidence="1" id="KW-0472">Membrane</keyword>
<reference evidence="2" key="1">
    <citation type="submission" date="2018-06" db="EMBL/GenBank/DDBJ databases">
        <authorList>
            <person name="Zhirakovskaya E."/>
        </authorList>
    </citation>
    <scope>NUCLEOTIDE SEQUENCE</scope>
</reference>
<organism evidence="2">
    <name type="scientific">hydrothermal vent metagenome</name>
    <dbReference type="NCBI Taxonomy" id="652676"/>
    <lineage>
        <taxon>unclassified sequences</taxon>
        <taxon>metagenomes</taxon>
        <taxon>ecological metagenomes</taxon>
    </lineage>
</organism>
<feature type="transmembrane region" description="Helical" evidence="1">
    <location>
        <begin position="106"/>
        <end position="132"/>
    </location>
</feature>
<gene>
    <name evidence="2" type="ORF">MNBD_GAMMA16-1363</name>
</gene>
<evidence type="ECO:0000313" key="2">
    <source>
        <dbReference type="EMBL" id="VAW84798.1"/>
    </source>
</evidence>
<keyword evidence="1" id="KW-0812">Transmembrane</keyword>
<accession>A0A3B0YV15</accession>